<name>V5C0K9_9GAMM</name>
<comment type="caution">
    <text evidence="3">The sequence shown here is derived from an EMBL/GenBank/DDBJ whole genome shotgun (WGS) entry which is preliminary data.</text>
</comment>
<dbReference type="STRING" id="1116472.MGMO_15c00350"/>
<keyword evidence="4" id="KW-1185">Reference proteome</keyword>
<reference evidence="3 4" key="1">
    <citation type="journal article" date="2013" name="Genome Announc.">
        <title>Draft Genome Sequence of the Methanotrophic Gammaproteobacterium Methyloglobulus morosus DSM 22980 Strain KoM1.</title>
        <authorList>
            <person name="Poehlein A."/>
            <person name="Deutzmann J.S."/>
            <person name="Daniel R."/>
            <person name="Simeonova D.D."/>
        </authorList>
    </citation>
    <scope>NUCLEOTIDE SEQUENCE [LARGE SCALE GENOMIC DNA]</scope>
    <source>
        <strain evidence="3 4">KoM1</strain>
    </source>
</reference>
<sequence>MRLSTLSFSLFLILSHFSINSWALDQGLDTCINSAKKSKPGYIIKLEKLNMAGKAVYEIEVADVNRGEWEFLCESDTGKIIEKESEVTDAKSQAFKKNVKVTEEDAAATALKAYPGKIEEVEYEIEENGGSSYEFDIMSDKGIETKVEVDAATGKIIETAVEDWEAGDETEERR</sequence>
<evidence type="ECO:0000259" key="2">
    <source>
        <dbReference type="Pfam" id="PF03413"/>
    </source>
</evidence>
<dbReference type="Proteomes" id="UP000017842">
    <property type="component" value="Unassembled WGS sequence"/>
</dbReference>
<keyword evidence="1" id="KW-0732">Signal</keyword>
<dbReference type="eggNOG" id="COG3212">
    <property type="taxonomic scope" value="Bacteria"/>
</dbReference>
<proteinExistence type="predicted"/>
<gene>
    <name evidence="3" type="ORF">MGMO_15c00350</name>
</gene>
<dbReference type="OrthoDB" id="5608565at2"/>
<evidence type="ECO:0000313" key="3">
    <source>
        <dbReference type="EMBL" id="ESS73614.1"/>
    </source>
</evidence>
<organism evidence="3 4">
    <name type="scientific">Methyloglobulus morosus KoM1</name>
    <dbReference type="NCBI Taxonomy" id="1116472"/>
    <lineage>
        <taxon>Bacteria</taxon>
        <taxon>Pseudomonadati</taxon>
        <taxon>Pseudomonadota</taxon>
        <taxon>Gammaproteobacteria</taxon>
        <taxon>Methylococcales</taxon>
        <taxon>Methylococcaceae</taxon>
        <taxon>Methyloglobulus</taxon>
    </lineage>
</organism>
<dbReference type="AlphaFoldDB" id="V5C0K9"/>
<evidence type="ECO:0000256" key="1">
    <source>
        <dbReference type="SAM" id="SignalP"/>
    </source>
</evidence>
<evidence type="ECO:0000313" key="4">
    <source>
        <dbReference type="Proteomes" id="UP000017842"/>
    </source>
</evidence>
<dbReference type="Pfam" id="PF03413">
    <property type="entry name" value="PepSY"/>
    <property type="match status" value="2"/>
</dbReference>
<feature type="chain" id="PRO_5004731759" evidence="1">
    <location>
        <begin position="24"/>
        <end position="174"/>
    </location>
</feature>
<feature type="signal peptide" evidence="1">
    <location>
        <begin position="1"/>
        <end position="23"/>
    </location>
</feature>
<dbReference type="InterPro" id="IPR025711">
    <property type="entry name" value="PepSY"/>
</dbReference>
<feature type="domain" description="PepSY" evidence="2">
    <location>
        <begin position="100"/>
        <end position="159"/>
    </location>
</feature>
<dbReference type="Gene3D" id="3.10.450.40">
    <property type="match status" value="2"/>
</dbReference>
<accession>V5C0K9</accession>
<dbReference type="RefSeq" id="WP_023493438.1">
    <property type="nucleotide sequence ID" value="NZ_AYLO01000015.1"/>
</dbReference>
<feature type="domain" description="PepSY" evidence="2">
    <location>
        <begin position="30"/>
        <end position="84"/>
    </location>
</feature>
<dbReference type="EMBL" id="AYLO01000015">
    <property type="protein sequence ID" value="ESS73614.1"/>
    <property type="molecule type" value="Genomic_DNA"/>
</dbReference>
<protein>
    <submittedName>
        <fullName evidence="3">Putative membrane protein</fullName>
    </submittedName>
</protein>